<dbReference type="InterPro" id="IPR012337">
    <property type="entry name" value="RNaseH-like_sf"/>
</dbReference>
<sequence length="134" mass="15536">MTAHRGVPSDKQRKSILVKLWQNKIIQSMSRKGCCYDNSPMEQVFRRLKSEWNPPEGYLDIHDAIRDITQYLGAITTTSVPIVLMEAFLPLNMKGSGKRLKKCQEVIDHNKFVPDEFVTPLPPRCIFKTIEYRI</sequence>
<gene>
    <name evidence="1" type="ORF">SAMN05421784_10848</name>
</gene>
<organism evidence="1 2">
    <name type="scientific">Xenorhabdus koppenhoeferi</name>
    <dbReference type="NCBI Taxonomy" id="351659"/>
    <lineage>
        <taxon>Bacteria</taxon>
        <taxon>Pseudomonadati</taxon>
        <taxon>Pseudomonadota</taxon>
        <taxon>Gammaproteobacteria</taxon>
        <taxon>Enterobacterales</taxon>
        <taxon>Morganellaceae</taxon>
        <taxon>Xenorhabdus</taxon>
    </lineage>
</organism>
<dbReference type="Proteomes" id="UP000242496">
    <property type="component" value="Unassembled WGS sequence"/>
</dbReference>
<protein>
    <recommendedName>
        <fullName evidence="3">Transposase</fullName>
    </recommendedName>
</protein>
<name>A0A1I7GHA9_9GAMM</name>
<proteinExistence type="predicted"/>
<evidence type="ECO:0000313" key="2">
    <source>
        <dbReference type="Proteomes" id="UP000242496"/>
    </source>
</evidence>
<evidence type="ECO:0008006" key="3">
    <source>
        <dbReference type="Google" id="ProtNLM"/>
    </source>
</evidence>
<keyword evidence="2" id="KW-1185">Reference proteome</keyword>
<dbReference type="EMBL" id="FPBJ01000008">
    <property type="protein sequence ID" value="SFU47701.1"/>
    <property type="molecule type" value="Genomic_DNA"/>
</dbReference>
<evidence type="ECO:0000313" key="1">
    <source>
        <dbReference type="EMBL" id="SFU47701.1"/>
    </source>
</evidence>
<accession>A0A1I7GHA9</accession>
<dbReference type="STRING" id="351659.SAMN05421784_10848"/>
<dbReference type="SUPFAM" id="SSF53098">
    <property type="entry name" value="Ribonuclease H-like"/>
    <property type="match status" value="1"/>
</dbReference>
<reference evidence="2" key="1">
    <citation type="submission" date="2016-10" db="EMBL/GenBank/DDBJ databases">
        <authorList>
            <person name="Varghese N."/>
            <person name="Submissions S."/>
        </authorList>
    </citation>
    <scope>NUCLEOTIDE SEQUENCE [LARGE SCALE GENOMIC DNA]</scope>
    <source>
        <strain evidence="2">DSM 18168</strain>
    </source>
</reference>
<dbReference type="AlphaFoldDB" id="A0A1I7GHA9"/>